<dbReference type="Pfam" id="PF01453">
    <property type="entry name" value="B_lectin"/>
    <property type="match status" value="1"/>
</dbReference>
<evidence type="ECO:0000256" key="5">
    <source>
        <dbReference type="ARBA" id="ARBA00023180"/>
    </source>
</evidence>
<keyword evidence="6" id="KW-1133">Transmembrane helix</keyword>
<evidence type="ECO:0000256" key="3">
    <source>
        <dbReference type="ARBA" id="ARBA00023157"/>
    </source>
</evidence>
<dbReference type="FunFam" id="2.90.10.10:FF:000004">
    <property type="entry name" value="G-type lectin S-receptor-like serine/threonine-protein kinase"/>
    <property type="match status" value="1"/>
</dbReference>
<dbReference type="AlphaFoldDB" id="A0A835JQV0"/>
<gene>
    <name evidence="10" type="ORF">SADUNF_Sadunf11G0091900</name>
</gene>
<dbReference type="InterPro" id="IPR001480">
    <property type="entry name" value="Bulb-type_lectin_dom"/>
</dbReference>
<dbReference type="PANTHER" id="PTHR32444">
    <property type="entry name" value="BULB-TYPE LECTIN DOMAIN-CONTAINING PROTEIN"/>
    <property type="match status" value="1"/>
</dbReference>
<evidence type="ECO:0000256" key="6">
    <source>
        <dbReference type="SAM" id="Phobius"/>
    </source>
</evidence>
<dbReference type="InterPro" id="IPR011009">
    <property type="entry name" value="Kinase-like_dom_sf"/>
</dbReference>
<dbReference type="PROSITE" id="PS50948">
    <property type="entry name" value="PAN"/>
    <property type="match status" value="1"/>
</dbReference>
<accession>A0A835JQV0</accession>
<dbReference type="SUPFAM" id="SSF51110">
    <property type="entry name" value="alpha-D-mannose-specific plant lectins"/>
    <property type="match status" value="1"/>
</dbReference>
<dbReference type="Gene3D" id="3.50.4.10">
    <property type="entry name" value="Hepatocyte Growth Factor"/>
    <property type="match status" value="1"/>
</dbReference>
<evidence type="ECO:0000256" key="1">
    <source>
        <dbReference type="ARBA" id="ARBA00022553"/>
    </source>
</evidence>
<dbReference type="GO" id="GO:0048544">
    <property type="term" value="P:recognition of pollen"/>
    <property type="evidence" value="ECO:0007669"/>
    <property type="project" value="InterPro"/>
</dbReference>
<dbReference type="InterPro" id="IPR000858">
    <property type="entry name" value="S_locus_glycoprot_dom"/>
</dbReference>
<dbReference type="Proteomes" id="UP000657918">
    <property type="component" value="Chromosome 11"/>
</dbReference>
<dbReference type="SMART" id="SM00108">
    <property type="entry name" value="B_lectin"/>
    <property type="match status" value="1"/>
</dbReference>
<dbReference type="FunFam" id="3.50.4.10:FF:000002">
    <property type="entry name" value="G-type lectin S-receptor-like serine/threonine-protein kinase"/>
    <property type="match status" value="1"/>
</dbReference>
<keyword evidence="3" id="KW-1015">Disulfide bond</keyword>
<feature type="transmembrane region" description="Helical" evidence="6">
    <location>
        <begin position="434"/>
        <end position="455"/>
    </location>
</feature>
<organism evidence="10 11">
    <name type="scientific">Salix dunnii</name>
    <dbReference type="NCBI Taxonomy" id="1413687"/>
    <lineage>
        <taxon>Eukaryota</taxon>
        <taxon>Viridiplantae</taxon>
        <taxon>Streptophyta</taxon>
        <taxon>Embryophyta</taxon>
        <taxon>Tracheophyta</taxon>
        <taxon>Spermatophyta</taxon>
        <taxon>Magnoliopsida</taxon>
        <taxon>eudicotyledons</taxon>
        <taxon>Gunneridae</taxon>
        <taxon>Pentapetalae</taxon>
        <taxon>rosids</taxon>
        <taxon>fabids</taxon>
        <taxon>Malpighiales</taxon>
        <taxon>Salicaceae</taxon>
        <taxon>Saliceae</taxon>
        <taxon>Salix</taxon>
    </lineage>
</organism>
<feature type="chain" id="PRO_5033011128" evidence="7">
    <location>
        <begin position="21"/>
        <end position="518"/>
    </location>
</feature>
<protein>
    <submittedName>
        <fullName evidence="10">Uncharacterized protein</fullName>
    </submittedName>
</protein>
<name>A0A835JQV0_9ROSI</name>
<dbReference type="CDD" id="cd01098">
    <property type="entry name" value="PAN_AP_plant"/>
    <property type="match status" value="1"/>
</dbReference>
<keyword evidence="6" id="KW-0472">Membrane</keyword>
<dbReference type="Gene3D" id="3.30.200.20">
    <property type="entry name" value="Phosphorylase Kinase, domain 1"/>
    <property type="match status" value="1"/>
</dbReference>
<sequence length="518" mass="58055">MGRFFVILVCCLLLSTLTNSSKPAIINPSQSVRDGETLLSDGGSFQLGFFNPANSTNQYLGLWFTKSPQTVLWVANRETPFTDRFGVLNITREGILILYSRSSNIVWLSNSSRTEENPVAELLESGNLVVREENDKNPANFLWQSFDYPCDTMLPGMRLGINFVTRLESSLSSWKTSEDPARGEFSLLLDPNGYPQLVLKKGNKTLARAGSWNGIRFTAQTTSTPDSISTSEFVLNEKEGYFVFGITSLGFPRLTLTPEGIPQRSIWNDRTHQWQFVEIAQLDICEHYSICGANAYCQINNSPICSCLDGFMPKSLRDWKLSNWSGGCVRRTPCSDKDRFENYSRMKLPDTSSSWYNKSTGLEECKEICLKNCSCTAYANLDVRGGGSGCLIWFGGLIDTRRSNGDGQDLYVRIAVSELENIEKKRPVDKKKQAVIIASSVILVLGLLIVGVISYTRKTYLRKNYNSEERTQDMELPWYDFSTIGHATNNFSSSNKLGEGGFGPVYKVNRSLILVQTI</sequence>
<keyword evidence="5" id="KW-0325">Glycoprotein</keyword>
<dbReference type="PROSITE" id="PS50927">
    <property type="entry name" value="BULB_LECTIN"/>
    <property type="match status" value="1"/>
</dbReference>
<feature type="domain" description="Bulb-type lectin" evidence="8">
    <location>
        <begin position="23"/>
        <end position="143"/>
    </location>
</feature>
<keyword evidence="6" id="KW-0812">Transmembrane</keyword>
<dbReference type="SUPFAM" id="SSF56112">
    <property type="entry name" value="Protein kinase-like (PK-like)"/>
    <property type="match status" value="1"/>
</dbReference>
<dbReference type="Pfam" id="PF00954">
    <property type="entry name" value="S_locus_glycop"/>
    <property type="match status" value="1"/>
</dbReference>
<evidence type="ECO:0000313" key="10">
    <source>
        <dbReference type="EMBL" id="KAF9672894.1"/>
    </source>
</evidence>
<dbReference type="EMBL" id="JADGMS010000011">
    <property type="protein sequence ID" value="KAF9672894.1"/>
    <property type="molecule type" value="Genomic_DNA"/>
</dbReference>
<reference evidence="10 11" key="1">
    <citation type="submission" date="2020-10" db="EMBL/GenBank/DDBJ databases">
        <title>Plant Genome Project.</title>
        <authorList>
            <person name="Zhang R.-G."/>
        </authorList>
    </citation>
    <scope>NUCLEOTIDE SEQUENCE [LARGE SCALE GENOMIC DNA]</scope>
    <source>
        <strain evidence="10">FAFU-HL-1</strain>
        <tissue evidence="10">Leaf</tissue>
    </source>
</reference>
<dbReference type="PANTHER" id="PTHR32444:SF183">
    <property type="entry name" value="APPLE DOMAIN-CONTAINING PROTEIN"/>
    <property type="match status" value="1"/>
</dbReference>
<dbReference type="SMART" id="SM00473">
    <property type="entry name" value="PAN_AP"/>
    <property type="match status" value="1"/>
</dbReference>
<proteinExistence type="predicted"/>
<dbReference type="InterPro" id="IPR003609">
    <property type="entry name" value="Pan_app"/>
</dbReference>
<evidence type="ECO:0000259" key="9">
    <source>
        <dbReference type="PROSITE" id="PS50948"/>
    </source>
</evidence>
<keyword evidence="1" id="KW-0597">Phosphoprotein</keyword>
<dbReference type="CDD" id="cd00028">
    <property type="entry name" value="B_lectin"/>
    <property type="match status" value="1"/>
</dbReference>
<dbReference type="Gene3D" id="2.90.10.10">
    <property type="entry name" value="Bulb-type lectin domain"/>
    <property type="match status" value="1"/>
</dbReference>
<keyword evidence="4" id="KW-0675">Receptor</keyword>
<comment type="caution">
    <text evidence="10">The sequence shown here is derived from an EMBL/GenBank/DDBJ whole genome shotgun (WGS) entry which is preliminary data.</text>
</comment>
<evidence type="ECO:0000256" key="2">
    <source>
        <dbReference type="ARBA" id="ARBA00022729"/>
    </source>
</evidence>
<evidence type="ECO:0000313" key="11">
    <source>
        <dbReference type="Proteomes" id="UP000657918"/>
    </source>
</evidence>
<dbReference type="InterPro" id="IPR036426">
    <property type="entry name" value="Bulb-type_lectin_dom_sf"/>
</dbReference>
<dbReference type="OrthoDB" id="785331at2759"/>
<dbReference type="Pfam" id="PF08276">
    <property type="entry name" value="PAN_2"/>
    <property type="match status" value="1"/>
</dbReference>
<keyword evidence="11" id="KW-1185">Reference proteome</keyword>
<evidence type="ECO:0000259" key="8">
    <source>
        <dbReference type="PROSITE" id="PS50927"/>
    </source>
</evidence>
<feature type="signal peptide" evidence="7">
    <location>
        <begin position="1"/>
        <end position="20"/>
    </location>
</feature>
<keyword evidence="2 7" id="KW-0732">Signal</keyword>
<evidence type="ECO:0000256" key="7">
    <source>
        <dbReference type="SAM" id="SignalP"/>
    </source>
</evidence>
<evidence type="ECO:0000256" key="4">
    <source>
        <dbReference type="ARBA" id="ARBA00023170"/>
    </source>
</evidence>
<feature type="domain" description="Apple" evidence="9">
    <location>
        <begin position="334"/>
        <end position="415"/>
    </location>
</feature>